<keyword evidence="2" id="KW-0812">Transmembrane</keyword>
<protein>
    <submittedName>
        <fullName evidence="3">Uncharacterized protein</fullName>
    </submittedName>
</protein>
<keyword evidence="2" id="KW-1133">Transmembrane helix</keyword>
<evidence type="ECO:0000313" key="4">
    <source>
        <dbReference type="Proteomes" id="UP000184267"/>
    </source>
</evidence>
<evidence type="ECO:0000256" key="1">
    <source>
        <dbReference type="SAM" id="MobiDB-lite"/>
    </source>
</evidence>
<dbReference type="STRING" id="154538.A0A1M2VIY3"/>
<reference evidence="3 4" key="1">
    <citation type="submission" date="2016-10" db="EMBL/GenBank/DDBJ databases">
        <title>Genome sequence of the basidiomycete white-rot fungus Trametes pubescens.</title>
        <authorList>
            <person name="Makela M.R."/>
            <person name="Granchi Z."/>
            <person name="Peng M."/>
            <person name="De Vries R.P."/>
            <person name="Grigoriev I."/>
            <person name="Riley R."/>
            <person name="Hilden K."/>
        </authorList>
    </citation>
    <scope>NUCLEOTIDE SEQUENCE [LARGE SCALE GENOMIC DNA]</scope>
    <source>
        <strain evidence="3 4">FBCC735</strain>
    </source>
</reference>
<keyword evidence="4" id="KW-1185">Reference proteome</keyword>
<proteinExistence type="predicted"/>
<dbReference type="PANTHER" id="PTHR16861">
    <property type="entry name" value="GLYCOPROTEIN 38"/>
    <property type="match status" value="1"/>
</dbReference>
<comment type="caution">
    <text evidence="3">The sequence shown here is derived from an EMBL/GenBank/DDBJ whole genome shotgun (WGS) entry which is preliminary data.</text>
</comment>
<dbReference type="OrthoDB" id="3265734at2759"/>
<dbReference type="PANTHER" id="PTHR16861:SF4">
    <property type="entry name" value="SH3 DOMAIN PROTEIN (AFU_ORTHOLOGUE AFUA_1G13610)"/>
    <property type="match status" value="1"/>
</dbReference>
<feature type="region of interest" description="Disordered" evidence="1">
    <location>
        <begin position="143"/>
        <end position="177"/>
    </location>
</feature>
<feature type="transmembrane region" description="Helical" evidence="2">
    <location>
        <begin position="184"/>
        <end position="206"/>
    </location>
</feature>
<name>A0A1M2VIY3_TRAPU</name>
<dbReference type="Gene3D" id="2.60.120.260">
    <property type="entry name" value="Galactose-binding domain-like"/>
    <property type="match status" value="1"/>
</dbReference>
<evidence type="ECO:0000313" key="3">
    <source>
        <dbReference type="EMBL" id="OJT07532.1"/>
    </source>
</evidence>
<dbReference type="OMA" id="MFTSVIM"/>
<accession>A0A1M2VIY3</accession>
<dbReference type="Proteomes" id="UP000184267">
    <property type="component" value="Unassembled WGS sequence"/>
</dbReference>
<feature type="compositionally biased region" description="Low complexity" evidence="1">
    <location>
        <begin position="143"/>
        <end position="167"/>
    </location>
</feature>
<dbReference type="AlphaFoldDB" id="A0A1M2VIY3"/>
<organism evidence="3 4">
    <name type="scientific">Trametes pubescens</name>
    <name type="common">White-rot fungus</name>
    <dbReference type="NCBI Taxonomy" id="154538"/>
    <lineage>
        <taxon>Eukaryota</taxon>
        <taxon>Fungi</taxon>
        <taxon>Dikarya</taxon>
        <taxon>Basidiomycota</taxon>
        <taxon>Agaricomycotina</taxon>
        <taxon>Agaricomycetes</taxon>
        <taxon>Polyporales</taxon>
        <taxon>Polyporaceae</taxon>
        <taxon>Trametes</taxon>
    </lineage>
</organism>
<dbReference type="EMBL" id="MNAD01001170">
    <property type="protein sequence ID" value="OJT07532.1"/>
    <property type="molecule type" value="Genomic_DNA"/>
</dbReference>
<keyword evidence="2" id="KW-0472">Membrane</keyword>
<evidence type="ECO:0000256" key="2">
    <source>
        <dbReference type="SAM" id="Phobius"/>
    </source>
</evidence>
<sequence length="245" mass="25903">MASPTQFESGNGSLLLRIDDQSPLLQYNGNWVQSGTEQDYQKTSHSSNATGSFVTFTFNGTFITVYGSVDTRGSSSSYKLDDAPPVVTDIEQVPSAQLNYPLFFPSAPLQPGLHELVITVVGGTFNLDYIEYTSLSGEVNGDASQVSAFPPQSSSPSPSSSGGTPSPDSAPPATSPSKGLSAGAIAGIAIAAIGVVLVVALTLFYVRRRSARKVRHRRHISEKGIDVLFDGQSNVITMGPRDDID</sequence>
<gene>
    <name evidence="3" type="ORF">TRAPUB_1628</name>
</gene>